<dbReference type="OrthoDB" id="6614738at2759"/>
<feature type="chain" id="PRO_5022858840" evidence="10">
    <location>
        <begin position="28"/>
        <end position="667"/>
    </location>
</feature>
<gene>
    <name evidence="13" type="ORF">CINCED_3A025777</name>
</gene>
<evidence type="ECO:0000256" key="2">
    <source>
        <dbReference type="ARBA" id="ARBA00008685"/>
    </source>
</evidence>
<evidence type="ECO:0000256" key="5">
    <source>
        <dbReference type="ARBA" id="ARBA00022989"/>
    </source>
</evidence>
<evidence type="ECO:0000256" key="1">
    <source>
        <dbReference type="ARBA" id="ARBA00004651"/>
    </source>
</evidence>
<dbReference type="InterPro" id="IPR052192">
    <property type="entry name" value="Insect_Ionotropic_Sensory_Rcpt"/>
</dbReference>
<reference evidence="13 14" key="1">
    <citation type="submission" date="2019-08" db="EMBL/GenBank/DDBJ databases">
        <authorList>
            <person name="Alioto T."/>
            <person name="Alioto T."/>
            <person name="Gomez Garrido J."/>
        </authorList>
    </citation>
    <scope>NUCLEOTIDE SEQUENCE [LARGE SCALE GENOMIC DNA]</scope>
</reference>
<dbReference type="AlphaFoldDB" id="A0A5E4NLF2"/>
<keyword evidence="3" id="KW-1003">Cell membrane</keyword>
<name>A0A5E4NLF2_9HEMI</name>
<keyword evidence="14" id="KW-1185">Reference proteome</keyword>
<sequence length="667" mass="75993">MKSATVATASTIAVVLLCSVSVPSGHQNVCRAASAESRLDSRKLQRDLMLDGDHQARLLHLTRSVNSIIDEYLGNRPVVMFADEVQQSELGQRLLTDMTHPRLLVSQADLRQANGLLVYLRHWDSPSTDYETVLGRLPSSDHSRHMVLWGGVRDGYATNDDRVDLHRIQVMFEAFWQYQLIDVAVLVPTSTGSIRVYSFNPYTGSRCNRAGPPIMINIWSGWTNTFVKPNRVFGLDDKLKNLHRCPLKCLGIHRPPVLTVVQTKTSFELSGSGLRIIDFMQQYMNFTGIVSIAYGHVGVHFIPETAIPDNDSSPVGGKVKNRKVDLAFGRFTRIFDSESDVEFIKEDQMDCFTWGLPSGIGHDPTLWINYIAEFSLVTWIFIMLSIILAFIVVVILSQLSFQNSIQWSPLFVLFYTYGTFIGAPIQITPKSYTLQVFLTNWLLYSMVVTNAYQAYLGSLITIPQTTPEINDQHTLLKTNLNLVGRQQMYYLINSSAGSSSDFRALVDRYQILPPEDFGYIIQRILMKRDTAVLAAKRELIFYAQGYTKKFNNSKHLHILPKCMIESYSSTFMLRKGSPFRHRISTIMSRLSETGIMQQWDRTNVKEEMVHGIVFTEDTILSISQFYGAFIILFFGLFLGFCTFVGEIFVFLMNTYNRKQMKRLQFLN</sequence>
<dbReference type="PANTHER" id="PTHR42643">
    <property type="entry name" value="IONOTROPIC RECEPTOR 20A-RELATED"/>
    <property type="match status" value="1"/>
</dbReference>
<evidence type="ECO:0000313" key="14">
    <source>
        <dbReference type="Proteomes" id="UP000325440"/>
    </source>
</evidence>
<evidence type="ECO:0000256" key="7">
    <source>
        <dbReference type="ARBA" id="ARBA00023170"/>
    </source>
</evidence>
<dbReference type="Pfam" id="PF00060">
    <property type="entry name" value="Lig_chan"/>
    <property type="match status" value="1"/>
</dbReference>
<feature type="transmembrane region" description="Helical" evidence="9">
    <location>
        <begin position="625"/>
        <end position="652"/>
    </location>
</feature>
<dbReference type="InterPro" id="IPR056198">
    <property type="entry name" value="LBD_receptor"/>
</dbReference>
<dbReference type="GO" id="GO:0005886">
    <property type="term" value="C:plasma membrane"/>
    <property type="evidence" value="ECO:0007669"/>
    <property type="project" value="UniProtKB-SubCell"/>
</dbReference>
<feature type="signal peptide" evidence="10">
    <location>
        <begin position="1"/>
        <end position="27"/>
    </location>
</feature>
<evidence type="ECO:0000256" key="6">
    <source>
        <dbReference type="ARBA" id="ARBA00023136"/>
    </source>
</evidence>
<organism evidence="13 14">
    <name type="scientific">Cinara cedri</name>
    <dbReference type="NCBI Taxonomy" id="506608"/>
    <lineage>
        <taxon>Eukaryota</taxon>
        <taxon>Metazoa</taxon>
        <taxon>Ecdysozoa</taxon>
        <taxon>Arthropoda</taxon>
        <taxon>Hexapoda</taxon>
        <taxon>Insecta</taxon>
        <taxon>Pterygota</taxon>
        <taxon>Neoptera</taxon>
        <taxon>Paraneoptera</taxon>
        <taxon>Hemiptera</taxon>
        <taxon>Sternorrhyncha</taxon>
        <taxon>Aphidomorpha</taxon>
        <taxon>Aphidoidea</taxon>
        <taxon>Aphididae</taxon>
        <taxon>Lachninae</taxon>
        <taxon>Cinara</taxon>
    </lineage>
</organism>
<keyword evidence="4 9" id="KW-0812">Transmembrane</keyword>
<proteinExistence type="inferred from homology"/>
<keyword evidence="5 9" id="KW-1133">Transmembrane helix</keyword>
<dbReference type="PANTHER" id="PTHR42643:SF24">
    <property type="entry name" value="IONOTROPIC RECEPTOR 60A"/>
    <property type="match status" value="1"/>
</dbReference>
<dbReference type="Pfam" id="PF24061">
    <property type="entry name" value="LBD_receptor"/>
    <property type="match status" value="1"/>
</dbReference>
<feature type="domain" description="Ionotropic glutamate receptor C-terminal" evidence="11">
    <location>
        <begin position="377"/>
        <end position="636"/>
    </location>
</feature>
<evidence type="ECO:0000259" key="11">
    <source>
        <dbReference type="Pfam" id="PF00060"/>
    </source>
</evidence>
<feature type="transmembrane region" description="Helical" evidence="9">
    <location>
        <begin position="408"/>
        <end position="427"/>
    </location>
</feature>
<dbReference type="Proteomes" id="UP000325440">
    <property type="component" value="Unassembled WGS sequence"/>
</dbReference>
<dbReference type="EMBL" id="CABPRJ010002368">
    <property type="protein sequence ID" value="VVC43352.1"/>
    <property type="molecule type" value="Genomic_DNA"/>
</dbReference>
<evidence type="ECO:0000259" key="12">
    <source>
        <dbReference type="Pfam" id="PF24061"/>
    </source>
</evidence>
<evidence type="ECO:0000256" key="8">
    <source>
        <dbReference type="ARBA" id="ARBA00023180"/>
    </source>
</evidence>
<dbReference type="GO" id="GO:0050906">
    <property type="term" value="P:detection of stimulus involved in sensory perception"/>
    <property type="evidence" value="ECO:0007669"/>
    <property type="project" value="UniProtKB-ARBA"/>
</dbReference>
<keyword evidence="6 9" id="KW-0472">Membrane</keyword>
<keyword evidence="8" id="KW-0325">Glycoprotein</keyword>
<dbReference type="Gene3D" id="1.10.287.70">
    <property type="match status" value="1"/>
</dbReference>
<feature type="transmembrane region" description="Helical" evidence="9">
    <location>
        <begin position="376"/>
        <end position="396"/>
    </location>
</feature>
<dbReference type="SUPFAM" id="SSF53850">
    <property type="entry name" value="Periplasmic binding protein-like II"/>
    <property type="match status" value="1"/>
</dbReference>
<evidence type="ECO:0000313" key="13">
    <source>
        <dbReference type="EMBL" id="VVC43352.1"/>
    </source>
</evidence>
<evidence type="ECO:0000256" key="10">
    <source>
        <dbReference type="SAM" id="SignalP"/>
    </source>
</evidence>
<keyword evidence="10" id="KW-0732">Signal</keyword>
<protein>
    <submittedName>
        <fullName evidence="13">Ionotropic glutamate receptor</fullName>
    </submittedName>
</protein>
<feature type="domain" description="Putative ionotropic receptor ligand binding" evidence="12">
    <location>
        <begin position="166"/>
        <end position="221"/>
    </location>
</feature>
<evidence type="ECO:0000256" key="3">
    <source>
        <dbReference type="ARBA" id="ARBA00022475"/>
    </source>
</evidence>
<comment type="subcellular location">
    <subcellularLocation>
        <location evidence="1">Cell membrane</location>
        <topology evidence="1">Multi-pass membrane protein</topology>
    </subcellularLocation>
</comment>
<comment type="similarity">
    <text evidence="2">Belongs to the glutamate-gated ion channel (TC 1.A.10.1) family.</text>
</comment>
<dbReference type="GO" id="GO:0015276">
    <property type="term" value="F:ligand-gated monoatomic ion channel activity"/>
    <property type="evidence" value="ECO:0007669"/>
    <property type="project" value="InterPro"/>
</dbReference>
<accession>A0A5E4NLF2</accession>
<dbReference type="InterPro" id="IPR001320">
    <property type="entry name" value="Iontro_rcpt_C"/>
</dbReference>
<evidence type="ECO:0000256" key="4">
    <source>
        <dbReference type="ARBA" id="ARBA00022692"/>
    </source>
</evidence>
<evidence type="ECO:0000256" key="9">
    <source>
        <dbReference type="SAM" id="Phobius"/>
    </source>
</evidence>
<keyword evidence="7 13" id="KW-0675">Receptor</keyword>